<sequence>MGSSKAQNPNQDLIDQVLVRVHSGQDLEQAVTAVGSLSWFYTRLTRKERAPILRAYGERQASLQQRNRLAKK</sequence>
<dbReference type="Proteomes" id="UP000653797">
    <property type="component" value="Unassembled WGS sequence"/>
</dbReference>
<comment type="caution">
    <text evidence="1">The sequence shown here is derived from an EMBL/GenBank/DDBJ whole genome shotgun (WGS) entry which is preliminary data.</text>
</comment>
<evidence type="ECO:0000313" key="2">
    <source>
        <dbReference type="Proteomes" id="UP000653797"/>
    </source>
</evidence>
<name>A0A927GH10_9BACT</name>
<evidence type="ECO:0000313" key="1">
    <source>
        <dbReference type="EMBL" id="MBD2757180.1"/>
    </source>
</evidence>
<keyword evidence="2" id="KW-1185">Reference proteome</keyword>
<dbReference type="RefSeq" id="WP_191042804.1">
    <property type="nucleotide sequence ID" value="NZ_JACXAA010000018.1"/>
</dbReference>
<proteinExistence type="predicted"/>
<dbReference type="AlphaFoldDB" id="A0A927GH10"/>
<gene>
    <name evidence="1" type="ORF">IC230_30165</name>
</gene>
<organism evidence="1 2">
    <name type="scientific">Spirosoma validum</name>
    <dbReference type="NCBI Taxonomy" id="2771355"/>
    <lineage>
        <taxon>Bacteria</taxon>
        <taxon>Pseudomonadati</taxon>
        <taxon>Bacteroidota</taxon>
        <taxon>Cytophagia</taxon>
        <taxon>Cytophagales</taxon>
        <taxon>Cytophagaceae</taxon>
        <taxon>Spirosoma</taxon>
    </lineage>
</organism>
<dbReference type="EMBL" id="JACXAA010000018">
    <property type="protein sequence ID" value="MBD2757180.1"/>
    <property type="molecule type" value="Genomic_DNA"/>
</dbReference>
<accession>A0A927GH10</accession>
<reference evidence="1" key="1">
    <citation type="submission" date="2020-09" db="EMBL/GenBank/DDBJ databases">
        <authorList>
            <person name="Kim M.K."/>
        </authorList>
    </citation>
    <scope>NUCLEOTIDE SEQUENCE</scope>
    <source>
        <strain evidence="1">BT704</strain>
    </source>
</reference>
<protein>
    <submittedName>
        <fullName evidence="1">Uncharacterized protein</fullName>
    </submittedName>
</protein>